<dbReference type="RefSeq" id="WP_163299600.1">
    <property type="nucleotide sequence ID" value="NZ_JAAGRR010000168.1"/>
</dbReference>
<dbReference type="Proteomes" id="UP000469346">
    <property type="component" value="Unassembled WGS sequence"/>
</dbReference>
<dbReference type="GO" id="GO:0035312">
    <property type="term" value="F:5'-3' DNA exonuclease activity"/>
    <property type="evidence" value="ECO:0007669"/>
    <property type="project" value="TreeGrafter"/>
</dbReference>
<dbReference type="SMART" id="SM00481">
    <property type="entry name" value="POLIIIAc"/>
    <property type="match status" value="1"/>
</dbReference>
<dbReference type="SUPFAM" id="SSF89550">
    <property type="entry name" value="PHP domain-like"/>
    <property type="match status" value="1"/>
</dbReference>
<dbReference type="PANTHER" id="PTHR42924:SF3">
    <property type="entry name" value="POLYMERASE_HISTIDINOL PHOSPHATASE N-TERMINAL DOMAIN-CONTAINING PROTEIN"/>
    <property type="match status" value="1"/>
</dbReference>
<gene>
    <name evidence="2" type="ORF">G3N55_11295</name>
</gene>
<feature type="domain" description="Polymerase/histidinol phosphatase N-terminal" evidence="1">
    <location>
        <begin position="9"/>
        <end position="74"/>
    </location>
</feature>
<dbReference type="InterPro" id="IPR003141">
    <property type="entry name" value="Pol/His_phosphatase_N"/>
</dbReference>
<accession>A0A6N9TTJ8</accession>
<keyword evidence="3" id="KW-1185">Reference proteome</keyword>
<dbReference type="EMBL" id="JAAGRR010000168">
    <property type="protein sequence ID" value="NDY43423.1"/>
    <property type="molecule type" value="Genomic_DNA"/>
</dbReference>
<dbReference type="PANTHER" id="PTHR42924">
    <property type="entry name" value="EXONUCLEASE"/>
    <property type="match status" value="1"/>
</dbReference>
<comment type="caution">
    <text evidence="2">The sequence shown here is derived from an EMBL/GenBank/DDBJ whole genome shotgun (WGS) entry which is preliminary data.</text>
</comment>
<reference evidence="2 3" key="1">
    <citation type="submission" date="2020-02" db="EMBL/GenBank/DDBJ databases">
        <title>Comparative genomics of sulfur disproportionating microorganisms.</title>
        <authorList>
            <person name="Ward L.M."/>
            <person name="Bertran E."/>
            <person name="Johnston D.T."/>
        </authorList>
    </citation>
    <scope>NUCLEOTIDE SEQUENCE [LARGE SCALE GENOMIC DNA]</scope>
    <source>
        <strain evidence="2 3">DSM 100025</strain>
    </source>
</reference>
<protein>
    <submittedName>
        <fullName evidence="2">PHP domain-containing protein</fullName>
    </submittedName>
</protein>
<name>A0A6N9TTJ8_DISTH</name>
<dbReference type="AlphaFoldDB" id="A0A6N9TTJ8"/>
<dbReference type="GO" id="GO:0004534">
    <property type="term" value="F:5'-3' RNA exonuclease activity"/>
    <property type="evidence" value="ECO:0007669"/>
    <property type="project" value="TreeGrafter"/>
</dbReference>
<dbReference type="Gene3D" id="3.20.20.140">
    <property type="entry name" value="Metal-dependent hydrolases"/>
    <property type="match status" value="1"/>
</dbReference>
<dbReference type="Gene3D" id="1.10.150.650">
    <property type="match status" value="1"/>
</dbReference>
<dbReference type="InterPro" id="IPR052018">
    <property type="entry name" value="PHP_domain"/>
</dbReference>
<dbReference type="InterPro" id="IPR016195">
    <property type="entry name" value="Pol/histidinol_Pase-like"/>
</dbReference>
<dbReference type="CDD" id="cd07438">
    <property type="entry name" value="PHP_HisPPase_AMP"/>
    <property type="match status" value="1"/>
</dbReference>
<evidence type="ECO:0000259" key="1">
    <source>
        <dbReference type="SMART" id="SM00481"/>
    </source>
</evidence>
<proteinExistence type="predicted"/>
<dbReference type="InterPro" id="IPR004013">
    <property type="entry name" value="PHP_dom"/>
</dbReference>
<evidence type="ECO:0000313" key="3">
    <source>
        <dbReference type="Proteomes" id="UP000469346"/>
    </source>
</evidence>
<organism evidence="2 3">
    <name type="scientific">Dissulfurirhabdus thermomarina</name>
    <dbReference type="NCBI Taxonomy" id="1765737"/>
    <lineage>
        <taxon>Bacteria</taxon>
        <taxon>Deltaproteobacteria</taxon>
        <taxon>Dissulfurirhabdaceae</taxon>
        <taxon>Dissulfurirhabdus</taxon>
    </lineage>
</organism>
<evidence type="ECO:0000313" key="2">
    <source>
        <dbReference type="EMBL" id="NDY43423.1"/>
    </source>
</evidence>
<dbReference type="Pfam" id="PF02811">
    <property type="entry name" value="PHP"/>
    <property type="match status" value="1"/>
</dbReference>
<sequence length="289" mass="30507">MMAPPDRICDLHTHTLASDGSDAPSALVRLAAAAGLAAVAVTDHDTVAGLDEAAAAGRETGCEVVPGVELSIKDPRGNFHLLGYLIDPASPELQKLLARVQAARSRRNERLLERLEALRLPLARGDVEHLAAGGQVGRPHFARAMVARGYVRSVGEAFARYLGKGGPAYVPKSVLSLAEGIAAIHAAGGLAVLAHPLSLGIEGLEALERRLGEWAALGLDGMECHYGDYAPGVRAALAALCRRHGLAATGGSDYHGRAKPDIRIGRGRGDLRVPYACLEALRRRREERA</sequence>